<comment type="caution">
    <text evidence="1">The sequence shown here is derived from an EMBL/GenBank/DDBJ whole genome shotgun (WGS) entry which is preliminary data.</text>
</comment>
<keyword evidence="2" id="KW-1185">Reference proteome</keyword>
<dbReference type="OrthoDB" id="9814831at2"/>
<name>A0A3S2VB16_9BURK</name>
<sequence length="205" mass="23013">MRCPSGRTPIVSTLTHLLYLHGFRSSPQSAKAQRMGAWAREHGLHWACPALPPSPAQAMAEVDAWVRDWPAAGCAVVGSSLGGFYAAWVAQRRPSWRVGLLNPAVDPARDLAAYIGENRQWHAPEESFYFRPEYVDELRALDAGPLAHPARWMALIAKGDELLDWREMHARYGLGRVLLLAGSDHALSDFDRWQPEFTRHLLDPR</sequence>
<evidence type="ECO:0000313" key="2">
    <source>
        <dbReference type="Proteomes" id="UP000288587"/>
    </source>
</evidence>
<dbReference type="InterPro" id="IPR029058">
    <property type="entry name" value="AB_hydrolase_fold"/>
</dbReference>
<dbReference type="Proteomes" id="UP000288587">
    <property type="component" value="Unassembled WGS sequence"/>
</dbReference>
<dbReference type="PANTHER" id="PTHR35602">
    <property type="entry name" value="ESTERASE YQIA-RELATED"/>
    <property type="match status" value="1"/>
</dbReference>
<dbReference type="PANTHER" id="PTHR35602:SF3">
    <property type="entry name" value="ESTERASE YQIA"/>
    <property type="match status" value="1"/>
</dbReference>
<dbReference type="InterPro" id="IPR008886">
    <property type="entry name" value="UPF0227/Esterase_YqiA"/>
</dbReference>
<dbReference type="SUPFAM" id="SSF53474">
    <property type="entry name" value="alpha/beta-Hydrolases"/>
    <property type="match status" value="1"/>
</dbReference>
<dbReference type="EMBL" id="SACM01000006">
    <property type="protein sequence ID" value="RVT82348.1"/>
    <property type="molecule type" value="Genomic_DNA"/>
</dbReference>
<dbReference type="AlphaFoldDB" id="A0A3S2VB16"/>
<dbReference type="Pfam" id="PF05728">
    <property type="entry name" value="UPF0227"/>
    <property type="match status" value="1"/>
</dbReference>
<dbReference type="Gene3D" id="3.40.50.1820">
    <property type="entry name" value="alpha/beta hydrolase"/>
    <property type="match status" value="1"/>
</dbReference>
<gene>
    <name evidence="1" type="ORF">EOD73_16545</name>
</gene>
<organism evidence="1 2">
    <name type="scientific">Inhella crocodyli</name>
    <dbReference type="NCBI Taxonomy" id="2499851"/>
    <lineage>
        <taxon>Bacteria</taxon>
        <taxon>Pseudomonadati</taxon>
        <taxon>Pseudomonadota</taxon>
        <taxon>Betaproteobacteria</taxon>
        <taxon>Burkholderiales</taxon>
        <taxon>Sphaerotilaceae</taxon>
        <taxon>Inhella</taxon>
    </lineage>
</organism>
<proteinExistence type="predicted"/>
<accession>A0A3S2VB16</accession>
<protein>
    <submittedName>
        <fullName evidence="1">Esterase</fullName>
    </submittedName>
</protein>
<reference evidence="1 2" key="1">
    <citation type="submission" date="2019-01" db="EMBL/GenBank/DDBJ databases">
        <authorList>
            <person name="Chen W.-M."/>
        </authorList>
    </citation>
    <scope>NUCLEOTIDE SEQUENCE [LARGE SCALE GENOMIC DNA]</scope>
    <source>
        <strain evidence="1 2">CCP-18</strain>
    </source>
</reference>
<evidence type="ECO:0000313" key="1">
    <source>
        <dbReference type="EMBL" id="RVT82348.1"/>
    </source>
</evidence>